<proteinExistence type="predicted"/>
<organism evidence="2 3">
    <name type="scientific">Apiospora saccharicola</name>
    <dbReference type="NCBI Taxonomy" id="335842"/>
    <lineage>
        <taxon>Eukaryota</taxon>
        <taxon>Fungi</taxon>
        <taxon>Dikarya</taxon>
        <taxon>Ascomycota</taxon>
        <taxon>Pezizomycotina</taxon>
        <taxon>Sordariomycetes</taxon>
        <taxon>Xylariomycetidae</taxon>
        <taxon>Amphisphaeriales</taxon>
        <taxon>Apiosporaceae</taxon>
        <taxon>Apiospora</taxon>
    </lineage>
</organism>
<sequence>MGVTATAFVRVSGLDTSIAADVQIKLGGAAALVFARMTKSFDLLHICPDKSGMWCCNRAGSSADCCSEGKGIMWNNATLVNYALERRQTEYTFELTGASTAGLPTTAASSIGPRIAASPSSSSLTTATPSTITGAPVPAPTYACSSTPGVAVAAGLGVGLGVPLLAVSAVLLWMLAKQRYHRSQSATSTHQEAQRKTIVSTQQEPEAVKYEIAEGQRTWNKPELSAYERRMVAELN</sequence>
<keyword evidence="1" id="KW-1133">Transmembrane helix</keyword>
<evidence type="ECO:0000313" key="3">
    <source>
        <dbReference type="Proteomes" id="UP001446871"/>
    </source>
</evidence>
<accession>A0ABR1UM81</accession>
<gene>
    <name evidence="2" type="ORF">PG996_009110</name>
</gene>
<dbReference type="Proteomes" id="UP001446871">
    <property type="component" value="Unassembled WGS sequence"/>
</dbReference>
<evidence type="ECO:0000256" key="1">
    <source>
        <dbReference type="SAM" id="Phobius"/>
    </source>
</evidence>
<dbReference type="EMBL" id="JAQQWM010000006">
    <property type="protein sequence ID" value="KAK8059180.1"/>
    <property type="molecule type" value="Genomic_DNA"/>
</dbReference>
<evidence type="ECO:0000313" key="2">
    <source>
        <dbReference type="EMBL" id="KAK8059180.1"/>
    </source>
</evidence>
<name>A0ABR1UM81_9PEZI</name>
<keyword evidence="1" id="KW-0812">Transmembrane</keyword>
<keyword evidence="1" id="KW-0472">Membrane</keyword>
<evidence type="ECO:0008006" key="4">
    <source>
        <dbReference type="Google" id="ProtNLM"/>
    </source>
</evidence>
<keyword evidence="3" id="KW-1185">Reference proteome</keyword>
<reference evidence="2 3" key="1">
    <citation type="submission" date="2023-01" db="EMBL/GenBank/DDBJ databases">
        <title>Analysis of 21 Apiospora genomes using comparative genomics revels a genus with tremendous synthesis potential of carbohydrate active enzymes and secondary metabolites.</title>
        <authorList>
            <person name="Sorensen T."/>
        </authorList>
    </citation>
    <scope>NUCLEOTIDE SEQUENCE [LARGE SCALE GENOMIC DNA]</scope>
    <source>
        <strain evidence="2 3">CBS 83171</strain>
    </source>
</reference>
<protein>
    <recommendedName>
        <fullName evidence="4">Mid2 domain-containing protein</fullName>
    </recommendedName>
</protein>
<comment type="caution">
    <text evidence="2">The sequence shown here is derived from an EMBL/GenBank/DDBJ whole genome shotgun (WGS) entry which is preliminary data.</text>
</comment>
<feature type="transmembrane region" description="Helical" evidence="1">
    <location>
        <begin position="150"/>
        <end position="175"/>
    </location>
</feature>